<name>A0A0R1M7Q9_9LACO</name>
<reference evidence="4 5" key="1">
    <citation type="journal article" date="2015" name="Genome Announc.">
        <title>Expanding the biotechnology potential of lactobacilli through comparative genomics of 213 strains and associated genera.</title>
        <authorList>
            <person name="Sun Z."/>
            <person name="Harris H.M."/>
            <person name="McCann A."/>
            <person name="Guo C."/>
            <person name="Argimon S."/>
            <person name="Zhang W."/>
            <person name="Yang X."/>
            <person name="Jeffery I.B."/>
            <person name="Cooney J.C."/>
            <person name="Kagawa T.F."/>
            <person name="Liu W."/>
            <person name="Song Y."/>
            <person name="Salvetti E."/>
            <person name="Wrobel A."/>
            <person name="Rasinkangas P."/>
            <person name="Parkhill J."/>
            <person name="Rea M.C."/>
            <person name="O'Sullivan O."/>
            <person name="Ritari J."/>
            <person name="Douillard F.P."/>
            <person name="Paul Ross R."/>
            <person name="Yang R."/>
            <person name="Briner A.E."/>
            <person name="Felis G.E."/>
            <person name="de Vos W.M."/>
            <person name="Barrangou R."/>
            <person name="Klaenhammer T.R."/>
            <person name="Caufield P.W."/>
            <person name="Cui Y."/>
            <person name="Zhang H."/>
            <person name="O'Toole P.W."/>
        </authorList>
    </citation>
    <scope>NUCLEOTIDE SEQUENCE [LARGE SCALE GENOMIC DNA]</scope>
    <source>
        <strain evidence="4 5">DSM 19972</strain>
    </source>
</reference>
<dbReference type="InterPro" id="IPR006504">
    <property type="entry name" value="Tscrpt_reg_Spx/MgsR"/>
</dbReference>
<evidence type="ECO:0000313" key="4">
    <source>
        <dbReference type="EMBL" id="KRL04174.1"/>
    </source>
</evidence>
<dbReference type="NCBIfam" id="TIGR01617">
    <property type="entry name" value="arsC_related"/>
    <property type="match status" value="1"/>
</dbReference>
<dbReference type="RefSeq" id="WP_057896158.1">
    <property type="nucleotide sequence ID" value="NZ_AZEH01000039.1"/>
</dbReference>
<dbReference type="CDD" id="cd03036">
    <property type="entry name" value="ArsC_like"/>
    <property type="match status" value="1"/>
</dbReference>
<protein>
    <submittedName>
        <fullName evidence="4">Arsenate reductase</fullName>
    </submittedName>
</protein>
<dbReference type="InterPro" id="IPR006660">
    <property type="entry name" value="Arsenate_reductase-like"/>
</dbReference>
<dbReference type="PATRIC" id="fig|1423777.3.peg.1338"/>
<dbReference type="PANTHER" id="PTHR30041:SF8">
    <property type="entry name" value="PROTEIN YFFB"/>
    <property type="match status" value="1"/>
</dbReference>
<dbReference type="OrthoDB" id="9794155at2"/>
<proteinExistence type="inferred from homology"/>
<sequence>MNKFYCYHKCSTCAKAKKWLNQNNVAYEEIEIVENPPDSALLLHLISTKKHPIKYFFNTSGIRYRELNLKNKVSNLSDKQASELLASDGKLIKRPLMIDGSHFTCGFKDEVYEQEWL</sequence>
<dbReference type="InterPro" id="IPR036249">
    <property type="entry name" value="Thioredoxin-like_sf"/>
</dbReference>
<keyword evidence="2" id="KW-0676">Redox-active center</keyword>
<dbReference type="Proteomes" id="UP000051686">
    <property type="component" value="Unassembled WGS sequence"/>
</dbReference>
<dbReference type="Gene3D" id="3.40.30.10">
    <property type="entry name" value="Glutaredoxin"/>
    <property type="match status" value="1"/>
</dbReference>
<dbReference type="PANTHER" id="PTHR30041">
    <property type="entry name" value="ARSENATE REDUCTASE"/>
    <property type="match status" value="1"/>
</dbReference>
<gene>
    <name evidence="4" type="ORF">FD46_GL001293</name>
</gene>
<keyword evidence="1" id="KW-1015">Disulfide bond</keyword>
<accession>A0A0R1M7Q9</accession>
<evidence type="ECO:0000313" key="5">
    <source>
        <dbReference type="Proteomes" id="UP000051686"/>
    </source>
</evidence>
<organism evidence="4 5">
    <name type="scientific">Liquorilactobacillus oeni DSM 19972</name>
    <dbReference type="NCBI Taxonomy" id="1423777"/>
    <lineage>
        <taxon>Bacteria</taxon>
        <taxon>Bacillati</taxon>
        <taxon>Bacillota</taxon>
        <taxon>Bacilli</taxon>
        <taxon>Lactobacillales</taxon>
        <taxon>Lactobacillaceae</taxon>
        <taxon>Liquorilactobacillus</taxon>
    </lineage>
</organism>
<dbReference type="SUPFAM" id="SSF52833">
    <property type="entry name" value="Thioredoxin-like"/>
    <property type="match status" value="1"/>
</dbReference>
<comment type="similarity">
    <text evidence="3">Belongs to the ArsC family.</text>
</comment>
<dbReference type="AlphaFoldDB" id="A0A0R1M7Q9"/>
<evidence type="ECO:0000256" key="2">
    <source>
        <dbReference type="ARBA" id="ARBA00023284"/>
    </source>
</evidence>
<evidence type="ECO:0000256" key="3">
    <source>
        <dbReference type="PROSITE-ProRule" id="PRU01282"/>
    </source>
</evidence>
<evidence type="ECO:0000256" key="1">
    <source>
        <dbReference type="ARBA" id="ARBA00023157"/>
    </source>
</evidence>
<comment type="caution">
    <text evidence="4">The sequence shown here is derived from an EMBL/GenBank/DDBJ whole genome shotgun (WGS) entry which is preliminary data.</text>
</comment>
<keyword evidence="5" id="KW-1185">Reference proteome</keyword>
<dbReference type="STRING" id="1423777.FD46_GL001293"/>
<dbReference type="Pfam" id="PF03960">
    <property type="entry name" value="ArsC"/>
    <property type="match status" value="1"/>
</dbReference>
<dbReference type="EMBL" id="AZEH01000039">
    <property type="protein sequence ID" value="KRL04174.1"/>
    <property type="molecule type" value="Genomic_DNA"/>
</dbReference>
<dbReference type="PROSITE" id="PS51353">
    <property type="entry name" value="ARSC"/>
    <property type="match status" value="1"/>
</dbReference>